<feature type="chain" id="PRO_5001818306" evidence="10">
    <location>
        <begin position="37"/>
        <end position="1419"/>
    </location>
</feature>
<keyword evidence="4" id="KW-0964">Secreted</keyword>
<dbReference type="Gene3D" id="2.60.40.10">
    <property type="entry name" value="Immunoglobulins"/>
    <property type="match status" value="3"/>
</dbReference>
<dbReference type="eggNOG" id="COG4932">
    <property type="taxonomic scope" value="Bacteria"/>
</dbReference>
<dbReference type="Pfam" id="PF17802">
    <property type="entry name" value="SpaA"/>
    <property type="match status" value="2"/>
</dbReference>
<feature type="compositionally biased region" description="Low complexity" evidence="8">
    <location>
        <begin position="48"/>
        <end position="92"/>
    </location>
</feature>
<feature type="signal peptide" evidence="10">
    <location>
        <begin position="1"/>
        <end position="36"/>
    </location>
</feature>
<organism evidence="12 13">
    <name type="scientific">Bifidobacterium biavatii DSM 23969</name>
    <dbReference type="NCBI Taxonomy" id="1437608"/>
    <lineage>
        <taxon>Bacteria</taxon>
        <taxon>Bacillati</taxon>
        <taxon>Actinomycetota</taxon>
        <taxon>Actinomycetes</taxon>
        <taxon>Bifidobacteriales</taxon>
        <taxon>Bifidobacteriaceae</taxon>
        <taxon>Bifidobacterium</taxon>
    </lineage>
</organism>
<evidence type="ECO:0000313" key="12">
    <source>
        <dbReference type="EMBL" id="KFI53755.1"/>
    </source>
</evidence>
<feature type="region of interest" description="Disordered" evidence="8">
    <location>
        <begin position="39"/>
        <end position="111"/>
    </location>
</feature>
<evidence type="ECO:0000259" key="11">
    <source>
        <dbReference type="Pfam" id="PF17802"/>
    </source>
</evidence>
<evidence type="ECO:0000256" key="9">
    <source>
        <dbReference type="SAM" id="Phobius"/>
    </source>
</evidence>
<evidence type="ECO:0000256" key="7">
    <source>
        <dbReference type="ARBA" id="ARBA00023237"/>
    </source>
</evidence>
<evidence type="ECO:0000256" key="3">
    <source>
        <dbReference type="ARBA" id="ARBA00004613"/>
    </source>
</evidence>
<comment type="caution">
    <text evidence="12">The sequence shown here is derived from an EMBL/GenBank/DDBJ whole genome shotgun (WGS) entry which is preliminary data.</text>
</comment>
<comment type="subcellular location">
    <subcellularLocation>
        <location evidence="1">Cell envelope</location>
    </subcellularLocation>
    <subcellularLocation>
        <location evidence="2">Cell outer membrane</location>
    </subcellularLocation>
    <subcellularLocation>
        <location evidence="3">Secreted</location>
    </subcellularLocation>
</comment>
<feature type="compositionally biased region" description="Polar residues" evidence="8">
    <location>
        <begin position="93"/>
        <end position="106"/>
    </location>
</feature>
<dbReference type="GO" id="GO:0005975">
    <property type="term" value="P:carbohydrate metabolic process"/>
    <property type="evidence" value="ECO:0007669"/>
    <property type="project" value="UniProtKB-ARBA"/>
</dbReference>
<proteinExistence type="predicted"/>
<keyword evidence="9" id="KW-1133">Transmembrane helix</keyword>
<keyword evidence="13" id="KW-1185">Reference proteome</keyword>
<evidence type="ECO:0000256" key="10">
    <source>
        <dbReference type="SAM" id="SignalP"/>
    </source>
</evidence>
<evidence type="ECO:0000256" key="4">
    <source>
        <dbReference type="ARBA" id="ARBA00022525"/>
    </source>
</evidence>
<feature type="domain" description="SpaA-like prealbumin fold" evidence="11">
    <location>
        <begin position="1004"/>
        <end position="1043"/>
    </location>
</feature>
<dbReference type="InterPro" id="IPR003368">
    <property type="entry name" value="POMP_repeat"/>
</dbReference>
<reference evidence="12 13" key="1">
    <citation type="submission" date="2014-03" db="EMBL/GenBank/DDBJ databases">
        <title>Genomics of Bifidobacteria.</title>
        <authorList>
            <person name="Ventura M."/>
            <person name="Milani C."/>
            <person name="Lugli G.A."/>
        </authorList>
    </citation>
    <scope>NUCLEOTIDE SEQUENCE [LARGE SCALE GENOMIC DNA]</scope>
    <source>
        <strain evidence="12 13">DSM 23969</strain>
    </source>
</reference>
<dbReference type="InterPro" id="IPR041033">
    <property type="entry name" value="SpaA_PFL_dom_1"/>
</dbReference>
<name>A0A087A4Q5_9BIFI</name>
<dbReference type="NCBIfam" id="TIGR01376">
    <property type="entry name" value="POMP_repeat"/>
    <property type="match status" value="1"/>
</dbReference>
<dbReference type="GO" id="GO:0009279">
    <property type="term" value="C:cell outer membrane"/>
    <property type="evidence" value="ECO:0007669"/>
    <property type="project" value="UniProtKB-SubCell"/>
</dbReference>
<evidence type="ECO:0000313" key="13">
    <source>
        <dbReference type="Proteomes" id="UP000029108"/>
    </source>
</evidence>
<dbReference type="Proteomes" id="UP000029108">
    <property type="component" value="Unassembled WGS sequence"/>
</dbReference>
<gene>
    <name evidence="12" type="ORF">BBIA_1351</name>
</gene>
<keyword evidence="6 9" id="KW-0472">Membrane</keyword>
<protein>
    <submittedName>
        <fullName evidence="12">Putative surface-anchored fimbrial subunit</fullName>
    </submittedName>
</protein>
<dbReference type="EMBL" id="JGYN01000002">
    <property type="protein sequence ID" value="KFI53755.1"/>
    <property type="molecule type" value="Genomic_DNA"/>
</dbReference>
<dbReference type="RefSeq" id="WP_035137886.1">
    <property type="nucleotide sequence ID" value="NZ_JGYN01000002.1"/>
</dbReference>
<evidence type="ECO:0000256" key="1">
    <source>
        <dbReference type="ARBA" id="ARBA00004196"/>
    </source>
</evidence>
<evidence type="ECO:0000256" key="2">
    <source>
        <dbReference type="ARBA" id="ARBA00004442"/>
    </source>
</evidence>
<sequence length="1419" mass="148332">MGFRRNQHDRHARWIKATALITAVLLGPLYAGVAVADDSTSTVTPPLSSDQVTSDSSDSANSNPSTSTESPDSTSSDTKSDDAVSSDTSTASGNEATNNDASNGGQNAAAPAATGDCAAVADWTTLKTCVEAGGTVNIAQPIAVAKGGFITVTKDVTLISRIPLDSDSKKYPSTFQFENGDNAGSLFVINAGTLTIGTNADDQAFTYSGTESAPITRRFATVNNNAALTINGGTFSYITVGDLVDVVEGSVQDKNAKWATAGVAINRGGTITVNSGIFDRVNTDTQNSFFTGAFQQKGGSITVNDGTFSNNTGVRGSVISNAVAGGNEKSSITINGGTFDNNKTTFAGGVIMQNDGAGTTTIDGGTFSNNTSGSKGGVIHNNGTLNISAGTFTGNKALGAGGGAISQDGGSTIIVPDEDAEDGKILFSQNGQTYSEDVLSKCNTTTGDVDGCHGGTGNGGGAINASAGLVRIQGNVIFNGNYSNAWGYMLGGGAIYMKGELWIQNDSKGNKPRFESNYAGVRQRETNTDGSVKTTLRGGAGGAIFLQEGSVSTNADGSKNYTSKAYIMGGEFVNNTSGYLGGAVYTESKSVTYIAKAVATGNVAGHFGGGLWLCPSGTGAASKGGNIALFGNKVDKFIDPNQGNETIANTDNRQPYNGRAMISWDNGADDNDRRHGTVQGDGTEAGADFAIMNPMWKGEIESTNFQLMDTWFTDRTKSVVDWYEDGTPIKSASGFQDYFQDPTATTNSSIWHHNDGGGTNLAVTMTGDRFVDGRTGTKMSMGADHTHVINLTRKLKASNDSEITTGVALTAVKAAGMTDAQWESAKQGALNTASVLFTGNAARLSGGAFATNGDVSFSTPYTTSWGKVDGSGKELSGSQWDLTTAKTTVNAADVVSTAATEEKAMIAAVKKSGVSGPYNVDYYPTLCKATYADDKTIAAYDAGYTSGRCWKPTFEGYQSKSGTDPVTGEPTVTVSFTSVTLSAIIIDNTGKGGTYVGFDNNPDGGGFDLNNLAPGTYTVTERVAPTGYELNTNEYRFVITSGQAKWQKLDADGNPSGDFTETDINIPDKALPGVSWGKVDADTAEKLPYSEWTVTKYQSDGATLDTKSRWTVQDCVKVKDKDIDCAHAENGGEYLADHSNDAGKFNISGLQPGKYLLQETVIPNGYWNPEDGDRYEFTIPANAQETVKLTKVDAQAEVTDIANKLPQIAWKKVAKDSGAVIVSGKSSWTITGPEAVIVQGDVETDATAEADSVTAAVVDCQSLSGSTDPCSGHATGLQTQTDKSGNAVSYSYNDLNNNLGQLKVSGLQRPTSEQADRGIVFRYVLTETAAPEGYMKSTQQYVFTIGATESTSSLNMGATCSAEAGGTNCIPNVRMVAALPFTGGWDDRDWLWFGDAFVAAAALVLALSNEYRRRKAVIA</sequence>
<accession>A0A087A4Q5</accession>
<evidence type="ECO:0000256" key="5">
    <source>
        <dbReference type="ARBA" id="ARBA00022729"/>
    </source>
</evidence>
<keyword evidence="9" id="KW-0812">Transmembrane</keyword>
<keyword evidence="7" id="KW-0998">Cell outer membrane</keyword>
<dbReference type="InterPro" id="IPR013783">
    <property type="entry name" value="Ig-like_fold"/>
</dbReference>
<feature type="domain" description="SpaA-like prealbumin fold" evidence="11">
    <location>
        <begin position="1074"/>
        <end position="1190"/>
    </location>
</feature>
<evidence type="ECO:0000256" key="6">
    <source>
        <dbReference type="ARBA" id="ARBA00023136"/>
    </source>
</evidence>
<evidence type="ECO:0000256" key="8">
    <source>
        <dbReference type="SAM" id="MobiDB-lite"/>
    </source>
</evidence>
<dbReference type="GO" id="GO:0005576">
    <property type="term" value="C:extracellular region"/>
    <property type="evidence" value="ECO:0007669"/>
    <property type="project" value="UniProtKB-SubCell"/>
</dbReference>
<feature type="transmembrane region" description="Helical" evidence="9">
    <location>
        <begin position="1390"/>
        <end position="1408"/>
    </location>
</feature>
<keyword evidence="5 10" id="KW-0732">Signal</keyword>